<dbReference type="RefSeq" id="WP_149391137.1">
    <property type="nucleotide sequence ID" value="NZ_SMRS01000006.1"/>
</dbReference>
<reference evidence="2 3" key="1">
    <citation type="submission" date="2019-03" db="EMBL/GenBank/DDBJ databases">
        <title>Nitrincola sp. nov. isolated from an Indian soda lake.</title>
        <authorList>
            <person name="Joshi A."/>
            <person name="Thite S.V."/>
            <person name="Joseph N."/>
            <person name="Dhotre D."/>
            <person name="Moorthy M."/>
            <person name="Shouche Y.S."/>
        </authorList>
    </citation>
    <scope>NUCLEOTIDE SEQUENCE [LARGE SCALE GENOMIC DNA]</scope>
    <source>
        <strain evidence="2 3">MEB193</strain>
    </source>
</reference>
<organism evidence="2 3">
    <name type="scientific">Nitrincola tapanii</name>
    <dbReference type="NCBI Taxonomy" id="1708751"/>
    <lineage>
        <taxon>Bacteria</taxon>
        <taxon>Pseudomonadati</taxon>
        <taxon>Pseudomonadota</taxon>
        <taxon>Gammaproteobacteria</taxon>
        <taxon>Oceanospirillales</taxon>
        <taxon>Oceanospirillaceae</taxon>
        <taxon>Nitrincola</taxon>
    </lineage>
</organism>
<proteinExistence type="predicted"/>
<evidence type="ECO:0000256" key="1">
    <source>
        <dbReference type="SAM" id="Coils"/>
    </source>
</evidence>
<dbReference type="Gene3D" id="3.40.50.300">
    <property type="entry name" value="P-loop containing nucleotide triphosphate hydrolases"/>
    <property type="match status" value="1"/>
</dbReference>
<gene>
    <name evidence="2" type="ORF">E1H14_09025</name>
</gene>
<keyword evidence="1" id="KW-0175">Coiled coil</keyword>
<evidence type="ECO:0000313" key="2">
    <source>
        <dbReference type="EMBL" id="KAA0874404.1"/>
    </source>
</evidence>
<dbReference type="InterPro" id="IPR027417">
    <property type="entry name" value="P-loop_NTPase"/>
</dbReference>
<protein>
    <recommendedName>
        <fullName evidence="4">Sulfotransferase family protein</fullName>
    </recommendedName>
</protein>
<dbReference type="PIRSF" id="PIRSF029407">
    <property type="entry name" value="UCP029407"/>
    <property type="match status" value="1"/>
</dbReference>
<dbReference type="AlphaFoldDB" id="A0A5A9W1P7"/>
<dbReference type="EMBL" id="SMRS01000006">
    <property type="protein sequence ID" value="KAA0874404.1"/>
    <property type="molecule type" value="Genomic_DNA"/>
</dbReference>
<sequence length="469" mass="54947">MNQACILVLGMHRSGTSSVAGCLNEIGVYGGNELLPGSDDNKKGHFENLSVLRFNEKVLKESGATWDDPMLSVRDILFDKYIDELIQLIREEFYGVRTFYIKEPRICHLLPLYLRALKKLSIKIKILIPYRHPLEIASSLRKRNGFSPEKSILLWTSSILESEFQTRGEERYIFPYENFLTSPVQVLQEAKVLEPPYIDTAVNKDSLRECIESFVDPGLRHHTYKKSDYSNEVPEFTKKLFIELNNRNFYTGVIDEIRSDYIRHASFFYGADTVGFVDELKNQIDIKNARISELKEAYSKEQKLHLNFKELVVEKNDALILTKNTISEIKTDIRRLQEKYKSGQLELVSNKNRIAELKNDVRSLQEKCKSRQDALEAERELNLQLKRSLDTLERSNKDLKNELDKYKENKNKIDELNRKNNHLLEKNSEKDRKISSLIHEIVSIHTTRSWRYTRLFRIVVKVVKRIFHK</sequence>
<comment type="caution">
    <text evidence="2">The sequence shown here is derived from an EMBL/GenBank/DDBJ whole genome shotgun (WGS) entry which is preliminary data.</text>
</comment>
<keyword evidence="3" id="KW-1185">Reference proteome</keyword>
<dbReference type="SUPFAM" id="SSF52540">
    <property type="entry name" value="P-loop containing nucleoside triphosphate hydrolases"/>
    <property type="match status" value="1"/>
</dbReference>
<accession>A0A5A9W1P7</accession>
<evidence type="ECO:0000313" key="3">
    <source>
        <dbReference type="Proteomes" id="UP000325302"/>
    </source>
</evidence>
<dbReference type="InterPro" id="IPR014556">
    <property type="entry name" value="UCP029407"/>
</dbReference>
<feature type="coiled-coil region" evidence="1">
    <location>
        <begin position="326"/>
        <end position="433"/>
    </location>
</feature>
<name>A0A5A9W1P7_9GAMM</name>
<dbReference type="Proteomes" id="UP000325302">
    <property type="component" value="Unassembled WGS sequence"/>
</dbReference>
<evidence type="ECO:0008006" key="4">
    <source>
        <dbReference type="Google" id="ProtNLM"/>
    </source>
</evidence>
<dbReference type="OrthoDB" id="9179784at2"/>